<proteinExistence type="predicted"/>
<dbReference type="RefSeq" id="WP_191202520.1">
    <property type="nucleotide sequence ID" value="NZ_JACXZA010000001.1"/>
</dbReference>
<dbReference type="Pfam" id="PF01244">
    <property type="entry name" value="Peptidase_M19"/>
    <property type="match status" value="1"/>
</dbReference>
<keyword evidence="2" id="KW-1185">Reference proteome</keyword>
<comment type="caution">
    <text evidence="1">The sequence shown here is derived from an EMBL/GenBank/DDBJ whole genome shotgun (WGS) entry which is preliminary data.</text>
</comment>
<dbReference type="InterPro" id="IPR032466">
    <property type="entry name" value="Metal_Hydrolase"/>
</dbReference>
<dbReference type="CDD" id="cd01301">
    <property type="entry name" value="rDP_like"/>
    <property type="match status" value="1"/>
</dbReference>
<organism evidence="1 2">
    <name type="scientific">Paenibacillus terricola</name>
    <dbReference type="NCBI Taxonomy" id="2763503"/>
    <lineage>
        <taxon>Bacteria</taxon>
        <taxon>Bacillati</taxon>
        <taxon>Bacillota</taxon>
        <taxon>Bacilli</taxon>
        <taxon>Bacillales</taxon>
        <taxon>Paenibacillaceae</taxon>
        <taxon>Paenibacillus</taxon>
    </lineage>
</organism>
<name>A0ABR8MQR8_9BACL</name>
<dbReference type="EMBL" id="JACXZA010000001">
    <property type="protein sequence ID" value="MBD3918317.1"/>
    <property type="molecule type" value="Genomic_DNA"/>
</dbReference>
<dbReference type="SUPFAM" id="SSF51556">
    <property type="entry name" value="Metallo-dependent hydrolases"/>
    <property type="match status" value="1"/>
</dbReference>
<sequence length="320" mass="35533">MRESATSGYPIADFHCDVLWKLLKHEELSFDDRSESQIDVTPGRLHASQAILQTFAVFISPRMTSQAAVWKSVDLFYEHVLSNPKMHLIRTAADIDYAVHHGQTGALLSLEGVDGLYGDFSMLRLLYHLGLRAVGLTWNHANWAADGVLEPRQGGLTARGAQFVDECERLGIILDVSHLTEQGFWELADRVKRPFIASHSNAKSLCPHARNLADDQIKALIAIDGRIGITYVPYFVKEDGNATITDVLRHIEHVAALGGAKQLMLGSDFDGIEQYVQSLRHPADVPKLVEAMLRVFPEQVVTDITSGNAIRYLKEQLPTA</sequence>
<gene>
    <name evidence="1" type="ORF">H8B09_06085</name>
</gene>
<dbReference type="Gene3D" id="3.20.20.140">
    <property type="entry name" value="Metal-dependent hydrolases"/>
    <property type="match status" value="1"/>
</dbReference>
<accession>A0ABR8MQR8</accession>
<dbReference type="PANTHER" id="PTHR10443">
    <property type="entry name" value="MICROSOMAL DIPEPTIDASE"/>
    <property type="match status" value="1"/>
</dbReference>
<evidence type="ECO:0000313" key="2">
    <source>
        <dbReference type="Proteomes" id="UP000609346"/>
    </source>
</evidence>
<dbReference type="Proteomes" id="UP000609346">
    <property type="component" value="Unassembled WGS sequence"/>
</dbReference>
<dbReference type="PANTHER" id="PTHR10443:SF12">
    <property type="entry name" value="DIPEPTIDASE"/>
    <property type="match status" value="1"/>
</dbReference>
<dbReference type="InterPro" id="IPR008257">
    <property type="entry name" value="Pept_M19"/>
</dbReference>
<dbReference type="PROSITE" id="PS51365">
    <property type="entry name" value="RENAL_DIPEPTIDASE_2"/>
    <property type="match status" value="1"/>
</dbReference>
<evidence type="ECO:0000313" key="1">
    <source>
        <dbReference type="EMBL" id="MBD3918317.1"/>
    </source>
</evidence>
<protein>
    <submittedName>
        <fullName evidence="1">Dipeptidase</fullName>
    </submittedName>
</protein>
<reference evidence="1 2" key="1">
    <citation type="submission" date="2020-09" db="EMBL/GenBank/DDBJ databases">
        <title>Paenibacillus sp. strain PR3 16S rRNA gene Genome sequencing and assembly.</title>
        <authorList>
            <person name="Kim J."/>
        </authorList>
    </citation>
    <scope>NUCLEOTIDE SEQUENCE [LARGE SCALE GENOMIC DNA]</scope>
    <source>
        <strain evidence="1 2">PR3</strain>
    </source>
</reference>